<proteinExistence type="predicted"/>
<dbReference type="RefSeq" id="WP_006983408.1">
    <property type="nucleotide sequence ID" value="NZ_ABVL01000034.1"/>
</dbReference>
<feature type="transmembrane region" description="Helical" evidence="1">
    <location>
        <begin position="111"/>
        <end position="133"/>
    </location>
</feature>
<keyword evidence="1" id="KW-0472">Membrane</keyword>
<evidence type="ECO:0000313" key="2">
    <source>
        <dbReference type="EMBL" id="EDY16372.1"/>
    </source>
</evidence>
<reference evidence="2 3" key="1">
    <citation type="journal article" date="2011" name="J. Bacteriol.">
        <title>Genome sequence of Chthoniobacter flavus Ellin428, an aerobic heterotrophic soil bacterium.</title>
        <authorList>
            <person name="Kant R."/>
            <person name="van Passel M.W."/>
            <person name="Palva A."/>
            <person name="Lucas S."/>
            <person name="Lapidus A."/>
            <person name="Glavina Del Rio T."/>
            <person name="Dalin E."/>
            <person name="Tice H."/>
            <person name="Bruce D."/>
            <person name="Goodwin L."/>
            <person name="Pitluck S."/>
            <person name="Larimer F.W."/>
            <person name="Land M.L."/>
            <person name="Hauser L."/>
            <person name="Sangwan P."/>
            <person name="de Vos W.M."/>
            <person name="Janssen P.H."/>
            <person name="Smidt H."/>
        </authorList>
    </citation>
    <scope>NUCLEOTIDE SEQUENCE [LARGE SCALE GENOMIC DNA]</scope>
    <source>
        <strain evidence="2 3">Ellin428</strain>
    </source>
</reference>
<dbReference type="Proteomes" id="UP000005824">
    <property type="component" value="Unassembled WGS sequence"/>
</dbReference>
<dbReference type="STRING" id="497964.CfE428DRAFT_6089"/>
<sequence>MSHISSSSEEADAAELVLPLSDRAHLFNAPPADPLSRSPAEVLSISGVEHLLNLLHMDKQRQKARQLVLLLSPEKASSASAEQITRALHRLAELRIECEHRELRGTYRSGWRMLGVAVILLAVCLALASIFTSHLTEGMRPLTRQTFEYGFEIIGWVLLWHPIDVLAFAPLAIRARIAALQSLVGMEVVIRADKV</sequence>
<organism evidence="2 3">
    <name type="scientific">Chthoniobacter flavus Ellin428</name>
    <dbReference type="NCBI Taxonomy" id="497964"/>
    <lineage>
        <taxon>Bacteria</taxon>
        <taxon>Pseudomonadati</taxon>
        <taxon>Verrucomicrobiota</taxon>
        <taxon>Spartobacteria</taxon>
        <taxon>Chthoniobacterales</taxon>
        <taxon>Chthoniobacteraceae</taxon>
        <taxon>Chthoniobacter</taxon>
    </lineage>
</organism>
<feature type="transmembrane region" description="Helical" evidence="1">
    <location>
        <begin position="153"/>
        <end position="173"/>
    </location>
</feature>
<keyword evidence="3" id="KW-1185">Reference proteome</keyword>
<dbReference type="InParanoid" id="B4DAZ8"/>
<keyword evidence="1" id="KW-0812">Transmembrane</keyword>
<dbReference type="AlphaFoldDB" id="B4DAZ8"/>
<gene>
    <name evidence="2" type="ORF">CfE428DRAFT_6089</name>
</gene>
<name>B4DAZ8_9BACT</name>
<comment type="caution">
    <text evidence="2">The sequence shown here is derived from an EMBL/GenBank/DDBJ whole genome shotgun (WGS) entry which is preliminary data.</text>
</comment>
<accession>B4DAZ8</accession>
<evidence type="ECO:0000313" key="3">
    <source>
        <dbReference type="Proteomes" id="UP000005824"/>
    </source>
</evidence>
<evidence type="ECO:0000256" key="1">
    <source>
        <dbReference type="SAM" id="Phobius"/>
    </source>
</evidence>
<keyword evidence="1" id="KW-1133">Transmembrane helix</keyword>
<protein>
    <submittedName>
        <fullName evidence="2">Uncharacterized protein</fullName>
    </submittedName>
</protein>
<dbReference type="EMBL" id="ABVL01000034">
    <property type="protein sequence ID" value="EDY16372.1"/>
    <property type="molecule type" value="Genomic_DNA"/>
</dbReference>